<keyword evidence="3" id="KW-1185">Reference proteome</keyword>
<dbReference type="AlphaFoldDB" id="A0A9P6AZ12"/>
<proteinExistence type="predicted"/>
<accession>A0A9P6AZ12</accession>
<evidence type="ECO:0000313" key="2">
    <source>
        <dbReference type="EMBL" id="KAF9514424.1"/>
    </source>
</evidence>
<gene>
    <name evidence="2" type="ORF">BS47DRAFT_869024</name>
</gene>
<reference evidence="2" key="1">
    <citation type="journal article" date="2020" name="Nat. Commun.">
        <title>Large-scale genome sequencing of mycorrhizal fungi provides insights into the early evolution of symbiotic traits.</title>
        <authorList>
            <person name="Miyauchi S."/>
            <person name="Kiss E."/>
            <person name="Kuo A."/>
            <person name="Drula E."/>
            <person name="Kohler A."/>
            <person name="Sanchez-Garcia M."/>
            <person name="Morin E."/>
            <person name="Andreopoulos B."/>
            <person name="Barry K.W."/>
            <person name="Bonito G."/>
            <person name="Buee M."/>
            <person name="Carver A."/>
            <person name="Chen C."/>
            <person name="Cichocki N."/>
            <person name="Clum A."/>
            <person name="Culley D."/>
            <person name="Crous P.W."/>
            <person name="Fauchery L."/>
            <person name="Girlanda M."/>
            <person name="Hayes R.D."/>
            <person name="Keri Z."/>
            <person name="LaButti K."/>
            <person name="Lipzen A."/>
            <person name="Lombard V."/>
            <person name="Magnuson J."/>
            <person name="Maillard F."/>
            <person name="Murat C."/>
            <person name="Nolan M."/>
            <person name="Ohm R.A."/>
            <person name="Pangilinan J."/>
            <person name="Pereira M.F."/>
            <person name="Perotto S."/>
            <person name="Peter M."/>
            <person name="Pfister S."/>
            <person name="Riley R."/>
            <person name="Sitrit Y."/>
            <person name="Stielow J.B."/>
            <person name="Szollosi G."/>
            <person name="Zifcakova L."/>
            <person name="Stursova M."/>
            <person name="Spatafora J.W."/>
            <person name="Tedersoo L."/>
            <person name="Vaario L.M."/>
            <person name="Yamada A."/>
            <person name="Yan M."/>
            <person name="Wang P."/>
            <person name="Xu J."/>
            <person name="Bruns T."/>
            <person name="Baldrian P."/>
            <person name="Vilgalys R."/>
            <person name="Dunand C."/>
            <person name="Henrissat B."/>
            <person name="Grigoriev I.V."/>
            <person name="Hibbett D."/>
            <person name="Nagy L.G."/>
            <person name="Martin F.M."/>
        </authorList>
    </citation>
    <scope>NUCLEOTIDE SEQUENCE</scope>
    <source>
        <strain evidence="2">UP504</strain>
    </source>
</reference>
<comment type="caution">
    <text evidence="2">The sequence shown here is derived from an EMBL/GenBank/DDBJ whole genome shotgun (WGS) entry which is preliminary data.</text>
</comment>
<organism evidence="2 3">
    <name type="scientific">Hydnum rufescens UP504</name>
    <dbReference type="NCBI Taxonomy" id="1448309"/>
    <lineage>
        <taxon>Eukaryota</taxon>
        <taxon>Fungi</taxon>
        <taxon>Dikarya</taxon>
        <taxon>Basidiomycota</taxon>
        <taxon>Agaricomycotina</taxon>
        <taxon>Agaricomycetes</taxon>
        <taxon>Cantharellales</taxon>
        <taxon>Hydnaceae</taxon>
        <taxon>Hydnum</taxon>
    </lineage>
</organism>
<dbReference type="Proteomes" id="UP000886523">
    <property type="component" value="Unassembled WGS sequence"/>
</dbReference>
<feature type="region of interest" description="Disordered" evidence="1">
    <location>
        <begin position="63"/>
        <end position="123"/>
    </location>
</feature>
<name>A0A9P6AZ12_9AGAM</name>
<evidence type="ECO:0000313" key="3">
    <source>
        <dbReference type="Proteomes" id="UP000886523"/>
    </source>
</evidence>
<sequence>MSAPQPPERHIGQHFYPLYRRFPGRRDATRVCAGYFDKLPHFDSNPLPPPFDQREEYVLGSLPNGAVDDALDDSSPHLGSSAPGSSAERGSAALEAGPDRRVSSGDSPSDARPSGSSRKSSAKPAVLVSLKGVLIRKALGGPSLETPNSKHPVPRRLNPVSDTFSFLRLLLREARW</sequence>
<evidence type="ECO:0000256" key="1">
    <source>
        <dbReference type="SAM" id="MobiDB-lite"/>
    </source>
</evidence>
<dbReference type="EMBL" id="MU128960">
    <property type="protein sequence ID" value="KAF9514424.1"/>
    <property type="molecule type" value="Genomic_DNA"/>
</dbReference>
<protein>
    <submittedName>
        <fullName evidence="2">Uncharacterized protein</fullName>
    </submittedName>
</protein>